<sequence length="84" mass="9740">MGCRAGIIYQPTLSEFIDVEYAYSRMNVFVTTHEFLILSKETKKDVVAFLIAMRRNKETSQTEGFIAEEIIYEELQKIISIIQS</sequence>
<protein>
    <submittedName>
        <fullName evidence="1">Uncharacterized protein</fullName>
    </submittedName>
</protein>
<evidence type="ECO:0000313" key="1">
    <source>
        <dbReference type="EMBL" id="NBH63003.1"/>
    </source>
</evidence>
<dbReference type="AlphaFoldDB" id="A0A845QQN2"/>
<evidence type="ECO:0000313" key="2">
    <source>
        <dbReference type="Proteomes" id="UP000446866"/>
    </source>
</evidence>
<dbReference type="Proteomes" id="UP000446866">
    <property type="component" value="Unassembled WGS sequence"/>
</dbReference>
<proteinExistence type="predicted"/>
<keyword evidence="2" id="KW-1185">Reference proteome</keyword>
<name>A0A845QQN2_9FIRM</name>
<dbReference type="EMBL" id="QXWK01000050">
    <property type="protein sequence ID" value="NBH63003.1"/>
    <property type="molecule type" value="Genomic_DNA"/>
</dbReference>
<comment type="caution">
    <text evidence="1">The sequence shown here is derived from an EMBL/GenBank/DDBJ whole genome shotgun (WGS) entry which is preliminary data.</text>
</comment>
<gene>
    <name evidence="1" type="ORF">D0435_15285</name>
</gene>
<dbReference type="RefSeq" id="WP_160203281.1">
    <property type="nucleotide sequence ID" value="NZ_QXWK01000050.1"/>
</dbReference>
<organism evidence="1 2">
    <name type="scientific">Anaerotruncus colihominis</name>
    <dbReference type="NCBI Taxonomy" id="169435"/>
    <lineage>
        <taxon>Bacteria</taxon>
        <taxon>Bacillati</taxon>
        <taxon>Bacillota</taxon>
        <taxon>Clostridia</taxon>
        <taxon>Eubacteriales</taxon>
        <taxon>Oscillospiraceae</taxon>
        <taxon>Anaerotruncus</taxon>
    </lineage>
</organism>
<reference evidence="1 2" key="1">
    <citation type="submission" date="2018-08" db="EMBL/GenBank/DDBJ databases">
        <title>Murine metabolic-syndrome-specific gut microbial biobank.</title>
        <authorList>
            <person name="Liu C."/>
        </authorList>
    </citation>
    <scope>NUCLEOTIDE SEQUENCE [LARGE SCALE GENOMIC DNA]</scope>
    <source>
        <strain evidence="1 2">28</strain>
    </source>
</reference>
<accession>A0A845QQN2</accession>